<organism evidence="1">
    <name type="scientific">Rhizophora mucronata</name>
    <name type="common">Asiatic mangrove</name>
    <dbReference type="NCBI Taxonomy" id="61149"/>
    <lineage>
        <taxon>Eukaryota</taxon>
        <taxon>Viridiplantae</taxon>
        <taxon>Streptophyta</taxon>
        <taxon>Embryophyta</taxon>
        <taxon>Tracheophyta</taxon>
        <taxon>Spermatophyta</taxon>
        <taxon>Magnoliopsida</taxon>
        <taxon>eudicotyledons</taxon>
        <taxon>Gunneridae</taxon>
        <taxon>Pentapetalae</taxon>
        <taxon>rosids</taxon>
        <taxon>fabids</taxon>
        <taxon>Malpighiales</taxon>
        <taxon>Rhizophoraceae</taxon>
        <taxon>Rhizophora</taxon>
    </lineage>
</organism>
<reference evidence="1" key="1">
    <citation type="submission" date="2018-02" db="EMBL/GenBank/DDBJ databases">
        <title>Rhizophora mucronata_Transcriptome.</title>
        <authorList>
            <person name="Meera S.P."/>
            <person name="Sreeshan A."/>
            <person name="Augustine A."/>
        </authorList>
    </citation>
    <scope>NUCLEOTIDE SEQUENCE</scope>
    <source>
        <tissue evidence="1">Leaf</tissue>
    </source>
</reference>
<dbReference type="AlphaFoldDB" id="A0A2P2LLG9"/>
<evidence type="ECO:0000313" key="1">
    <source>
        <dbReference type="EMBL" id="MBX18792.1"/>
    </source>
</evidence>
<proteinExistence type="predicted"/>
<name>A0A2P2LLG9_RHIMU</name>
<sequence>MLWSFQQHCNGFVENLSLLMVCGLPQALQFQPNSHQMILIRQIVPFHPS</sequence>
<protein>
    <submittedName>
        <fullName evidence="1">Uncharacterized protein</fullName>
    </submittedName>
</protein>
<accession>A0A2P2LLG9</accession>
<dbReference type="EMBL" id="GGEC01038308">
    <property type="protein sequence ID" value="MBX18792.1"/>
    <property type="molecule type" value="Transcribed_RNA"/>
</dbReference>